<evidence type="ECO:0000256" key="1">
    <source>
        <dbReference type="ARBA" id="ARBA00084097"/>
    </source>
</evidence>
<dbReference type="AlphaFoldDB" id="A0A8W8MNU5"/>
<keyword evidence="1" id="KW-1202">Platelet aggregation activating toxin</keyword>
<dbReference type="PANTHER" id="PTHR11686:SF9">
    <property type="entry name" value="RE13973P"/>
    <property type="match status" value="1"/>
</dbReference>
<name>A0A8W8MNU5_MAGGI</name>
<feature type="binding site" evidence="3">
    <location>
        <begin position="107"/>
        <end position="108"/>
    </location>
    <ligand>
        <name>L-glutamate</name>
        <dbReference type="ChEBI" id="CHEBI:29985"/>
    </ligand>
</feature>
<reference evidence="4" key="1">
    <citation type="submission" date="2022-08" db="UniProtKB">
        <authorList>
            <consortium name="EnsemblMetazoa"/>
        </authorList>
    </citation>
    <scope>IDENTIFICATION</scope>
    <source>
        <strain evidence="4">05x7-T-G4-1.051#20</strain>
    </source>
</reference>
<feature type="binding site" evidence="3">
    <location>
        <begin position="55"/>
        <end position="57"/>
    </location>
    <ligand>
        <name>L-glutamate</name>
        <dbReference type="ChEBI" id="CHEBI:29985"/>
    </ligand>
</feature>
<dbReference type="InterPro" id="IPR029055">
    <property type="entry name" value="Ntn_hydrolases_N"/>
</dbReference>
<proteinExistence type="predicted"/>
<evidence type="ECO:0000313" key="4">
    <source>
        <dbReference type="EnsemblMetazoa" id="G34393.1:cds"/>
    </source>
</evidence>
<dbReference type="Gene3D" id="3.60.20.40">
    <property type="match status" value="1"/>
</dbReference>
<dbReference type="Pfam" id="PF01019">
    <property type="entry name" value="G_glu_transpept"/>
    <property type="match status" value="1"/>
</dbReference>
<feature type="binding site" evidence="3">
    <location>
        <position position="130"/>
    </location>
    <ligand>
        <name>L-glutamate</name>
        <dbReference type="ChEBI" id="CHEBI:29985"/>
    </ligand>
</feature>
<feature type="active site" description="Nucleophile" evidence="2">
    <location>
        <position position="37"/>
    </location>
</feature>
<keyword evidence="1" id="KW-1199">Hemostasis impairing toxin</keyword>
<evidence type="ECO:0000256" key="3">
    <source>
        <dbReference type="PIRSR" id="PIRSR600101-2"/>
    </source>
</evidence>
<evidence type="ECO:0000313" key="5">
    <source>
        <dbReference type="Proteomes" id="UP000005408"/>
    </source>
</evidence>
<evidence type="ECO:0000256" key="2">
    <source>
        <dbReference type="PIRSR" id="PIRSR600101-1"/>
    </source>
</evidence>
<protein>
    <recommendedName>
        <fullName evidence="6">Gamma-glutamyltranspeptidase 1</fullName>
    </recommendedName>
</protein>
<dbReference type="GO" id="GO:0005886">
    <property type="term" value="C:plasma membrane"/>
    <property type="evidence" value="ECO:0007669"/>
    <property type="project" value="TreeGrafter"/>
</dbReference>
<dbReference type="SUPFAM" id="SSF56235">
    <property type="entry name" value="N-terminal nucleophile aminohydrolases (Ntn hydrolases)"/>
    <property type="match status" value="1"/>
</dbReference>
<evidence type="ECO:0008006" key="6">
    <source>
        <dbReference type="Google" id="ProtNLM"/>
    </source>
</evidence>
<dbReference type="EnsemblMetazoa" id="G34393.1">
    <property type="protein sequence ID" value="G34393.1:cds"/>
    <property type="gene ID" value="G34393"/>
</dbReference>
<dbReference type="PANTHER" id="PTHR11686">
    <property type="entry name" value="GAMMA GLUTAMYL TRANSPEPTIDASE"/>
    <property type="match status" value="1"/>
</dbReference>
<dbReference type="InterPro" id="IPR000101">
    <property type="entry name" value="GGT_peptidase"/>
</dbReference>
<keyword evidence="5" id="KW-1185">Reference proteome</keyword>
<dbReference type="GO" id="GO:0006751">
    <property type="term" value="P:glutathione catabolic process"/>
    <property type="evidence" value="ECO:0007669"/>
    <property type="project" value="InterPro"/>
</dbReference>
<feature type="binding site" evidence="3">
    <location>
        <position position="79"/>
    </location>
    <ligand>
        <name>L-glutamate</name>
        <dbReference type="ChEBI" id="CHEBI:29985"/>
    </ligand>
</feature>
<keyword evidence="1" id="KW-0800">Toxin</keyword>
<dbReference type="Proteomes" id="UP000005408">
    <property type="component" value="Unassembled WGS sequence"/>
</dbReference>
<dbReference type="InterPro" id="IPR043137">
    <property type="entry name" value="GGT_ssub_C"/>
</dbReference>
<dbReference type="FunFam" id="3.60.20.40:FF:000001">
    <property type="entry name" value="Gamma-glutamyltranspeptidase 1"/>
    <property type="match status" value="1"/>
</dbReference>
<accession>A0A8W8MNU5</accession>
<dbReference type="GO" id="GO:0036374">
    <property type="term" value="F:glutathione hydrolase activity"/>
    <property type="evidence" value="ECO:0007669"/>
    <property type="project" value="InterPro"/>
</dbReference>
<organism evidence="4 5">
    <name type="scientific">Magallana gigas</name>
    <name type="common">Pacific oyster</name>
    <name type="synonym">Crassostrea gigas</name>
    <dbReference type="NCBI Taxonomy" id="29159"/>
    <lineage>
        <taxon>Eukaryota</taxon>
        <taxon>Metazoa</taxon>
        <taxon>Spiralia</taxon>
        <taxon>Lophotrochozoa</taxon>
        <taxon>Mollusca</taxon>
        <taxon>Bivalvia</taxon>
        <taxon>Autobranchia</taxon>
        <taxon>Pteriomorphia</taxon>
        <taxon>Ostreida</taxon>
        <taxon>Ostreoidea</taxon>
        <taxon>Ostreidae</taxon>
        <taxon>Magallana</taxon>
    </lineage>
</organism>
<sequence>MTSSSFADYIRSKISDTATFDTLYYGPTFYDQSRTGTSHLSVLAPNGDAVSLTSTINLFFGSKVVGKRTGIIFNNEMDDFSTPNRVNSFGVPASAANFIKPGKRPLSSMCPSIVADSDGHVKLVVGASGGTRITTSTALYGIKKAIDHKRLHHQLLPAYITVEEGFDPR</sequence>
<dbReference type="PRINTS" id="PR01210">
    <property type="entry name" value="GGTRANSPTASE"/>
</dbReference>